<keyword evidence="15" id="KW-0904">Protein phosphatase</keyword>
<evidence type="ECO:0000256" key="17">
    <source>
        <dbReference type="ARBA" id="ARBA00023211"/>
    </source>
</evidence>
<dbReference type="EMBL" id="JAATIS010000859">
    <property type="protein sequence ID" value="KAG2467070.1"/>
    <property type="molecule type" value="Genomic_DNA"/>
</dbReference>
<keyword evidence="26" id="KW-1185">Reference proteome</keyword>
<evidence type="ECO:0000256" key="13">
    <source>
        <dbReference type="ARBA" id="ARBA00022842"/>
    </source>
</evidence>
<evidence type="ECO:0000256" key="18">
    <source>
        <dbReference type="ARBA" id="ARBA00023242"/>
    </source>
</evidence>
<dbReference type="EC" id="3.1.3.16" evidence="4"/>
<reference evidence="25 26" key="1">
    <citation type="journal article" date="2021" name="Cell">
        <title>Tracing the genetic footprints of vertebrate landing in non-teleost ray-finned fishes.</title>
        <authorList>
            <person name="Bi X."/>
            <person name="Wang K."/>
            <person name="Yang L."/>
            <person name="Pan H."/>
            <person name="Jiang H."/>
            <person name="Wei Q."/>
            <person name="Fang M."/>
            <person name="Yu H."/>
            <person name="Zhu C."/>
            <person name="Cai Y."/>
            <person name="He Y."/>
            <person name="Gan X."/>
            <person name="Zeng H."/>
            <person name="Yu D."/>
            <person name="Zhu Y."/>
            <person name="Jiang H."/>
            <person name="Qiu Q."/>
            <person name="Yang H."/>
            <person name="Zhang Y.E."/>
            <person name="Wang W."/>
            <person name="Zhu M."/>
            <person name="He S."/>
            <person name="Zhang G."/>
        </authorList>
    </citation>
    <scope>NUCLEOTIDE SEQUENCE [LARGE SCALE GENOMIC DNA]</scope>
    <source>
        <strain evidence="25">Bchr_013</strain>
    </source>
</reference>
<dbReference type="SUPFAM" id="SSF57850">
    <property type="entry name" value="RING/U-box"/>
    <property type="match status" value="1"/>
</dbReference>
<feature type="compositionally biased region" description="Acidic residues" evidence="21">
    <location>
        <begin position="264"/>
        <end position="300"/>
    </location>
</feature>
<dbReference type="InterPro" id="IPR036457">
    <property type="entry name" value="PPM-type-like_dom_sf"/>
</dbReference>
<keyword evidence="16" id="KW-0234">DNA repair</keyword>
<evidence type="ECO:0000256" key="4">
    <source>
        <dbReference type="ARBA" id="ARBA00013081"/>
    </source>
</evidence>
<dbReference type="SUPFAM" id="SSF81606">
    <property type="entry name" value="PP2C-like"/>
    <property type="match status" value="1"/>
</dbReference>
<evidence type="ECO:0000256" key="14">
    <source>
        <dbReference type="ARBA" id="ARBA00022853"/>
    </source>
</evidence>
<feature type="coiled-coil region" evidence="20">
    <location>
        <begin position="694"/>
        <end position="723"/>
    </location>
</feature>
<evidence type="ECO:0000256" key="20">
    <source>
        <dbReference type="SAM" id="Coils"/>
    </source>
</evidence>
<gene>
    <name evidence="25" type="primary">Ppm1g</name>
    <name evidence="25" type="ORF">GTO96_0010663</name>
</gene>
<evidence type="ECO:0000256" key="7">
    <source>
        <dbReference type="ARBA" id="ARBA00022723"/>
    </source>
</evidence>
<evidence type="ECO:0000256" key="16">
    <source>
        <dbReference type="ARBA" id="ARBA00023204"/>
    </source>
</evidence>
<organism evidence="25 26">
    <name type="scientific">Polypterus senegalus</name>
    <name type="common">Senegal bichir</name>
    <dbReference type="NCBI Taxonomy" id="55291"/>
    <lineage>
        <taxon>Eukaryota</taxon>
        <taxon>Metazoa</taxon>
        <taxon>Chordata</taxon>
        <taxon>Craniata</taxon>
        <taxon>Vertebrata</taxon>
        <taxon>Euteleostomi</taxon>
        <taxon>Actinopterygii</taxon>
        <taxon>Polypteriformes</taxon>
        <taxon>Polypteridae</taxon>
        <taxon>Polypterus</taxon>
    </lineage>
</organism>
<keyword evidence="7" id="KW-0479">Metal-binding</keyword>
<dbReference type="AlphaFoldDB" id="A0A8X7XD94"/>
<evidence type="ECO:0000256" key="6">
    <source>
        <dbReference type="ARBA" id="ARBA00022679"/>
    </source>
</evidence>
<feature type="domain" description="RING-type" evidence="23">
    <location>
        <begin position="739"/>
        <end position="777"/>
    </location>
</feature>
<evidence type="ECO:0000259" key="23">
    <source>
        <dbReference type="PROSITE" id="PS50089"/>
    </source>
</evidence>
<feature type="compositionally biased region" description="Polar residues" evidence="21">
    <location>
        <begin position="179"/>
        <end position="198"/>
    </location>
</feature>
<dbReference type="CDD" id="cd22663">
    <property type="entry name" value="FHA_RNF8"/>
    <property type="match status" value="1"/>
</dbReference>
<feature type="non-terminal residue" evidence="25">
    <location>
        <position position="835"/>
    </location>
</feature>
<dbReference type="PROSITE" id="PS51746">
    <property type="entry name" value="PPM_2"/>
    <property type="match status" value="1"/>
</dbReference>
<dbReference type="CDD" id="cd16535">
    <property type="entry name" value="RING-HC_RNF8"/>
    <property type="match status" value="1"/>
</dbReference>
<dbReference type="PROSITE" id="PS01032">
    <property type="entry name" value="PPM_1"/>
    <property type="match status" value="1"/>
</dbReference>
<dbReference type="InterPro" id="IPR000222">
    <property type="entry name" value="PP2C_BS"/>
</dbReference>
<feature type="domain" description="PPM-type phosphatase" evidence="24">
    <location>
        <begin position="13"/>
        <end position="468"/>
    </location>
</feature>
<keyword evidence="18" id="KW-0539">Nucleus</keyword>
<dbReference type="GO" id="GO:0016740">
    <property type="term" value="F:transferase activity"/>
    <property type="evidence" value="ECO:0007669"/>
    <property type="project" value="UniProtKB-KW"/>
</dbReference>
<comment type="similarity">
    <text evidence="2">Belongs to the CHFR family.</text>
</comment>
<keyword evidence="12" id="KW-0862">Zinc</keyword>
<evidence type="ECO:0000256" key="1">
    <source>
        <dbReference type="ARBA" id="ARBA00001936"/>
    </source>
</evidence>
<dbReference type="SUPFAM" id="SSF49879">
    <property type="entry name" value="SMAD/FHA domain"/>
    <property type="match status" value="1"/>
</dbReference>
<dbReference type="PROSITE" id="PS50089">
    <property type="entry name" value="ZF_RING_2"/>
    <property type="match status" value="1"/>
</dbReference>
<evidence type="ECO:0000259" key="24">
    <source>
        <dbReference type="PROSITE" id="PS51746"/>
    </source>
</evidence>
<dbReference type="InterPro" id="IPR000253">
    <property type="entry name" value="FHA_dom"/>
</dbReference>
<keyword evidence="14" id="KW-0156">Chromatin regulator</keyword>
<feature type="compositionally biased region" description="Polar residues" evidence="21">
    <location>
        <begin position="239"/>
        <end position="252"/>
    </location>
</feature>
<dbReference type="InterPro" id="IPR001932">
    <property type="entry name" value="PPM-type_phosphatase-like_dom"/>
</dbReference>
<keyword evidence="8" id="KW-0227">DNA damage</keyword>
<comment type="cofactor">
    <cofactor evidence="1">
        <name>Mn(2+)</name>
        <dbReference type="ChEBI" id="CHEBI:29035"/>
    </cofactor>
</comment>
<dbReference type="Gene3D" id="3.30.40.10">
    <property type="entry name" value="Zinc/RING finger domain, C3HC4 (zinc finger)"/>
    <property type="match status" value="1"/>
</dbReference>
<comment type="similarity">
    <text evidence="3">Belongs to the PP2C family.</text>
</comment>
<keyword evidence="6" id="KW-0808">Transferase</keyword>
<evidence type="ECO:0000256" key="11">
    <source>
        <dbReference type="ARBA" id="ARBA00022801"/>
    </source>
</evidence>
<evidence type="ECO:0000256" key="9">
    <source>
        <dbReference type="ARBA" id="ARBA00022771"/>
    </source>
</evidence>
<evidence type="ECO:0000256" key="15">
    <source>
        <dbReference type="ARBA" id="ARBA00022912"/>
    </source>
</evidence>
<evidence type="ECO:0000256" key="3">
    <source>
        <dbReference type="ARBA" id="ARBA00006702"/>
    </source>
</evidence>
<dbReference type="FunFam" id="2.60.200.20:FF:000015">
    <property type="entry name" value="E3 ubiquitin-protein ligase RNF8"/>
    <property type="match status" value="1"/>
</dbReference>
<proteinExistence type="inferred from homology"/>
<dbReference type="GO" id="GO:0006281">
    <property type="term" value="P:DNA repair"/>
    <property type="evidence" value="ECO:0007669"/>
    <property type="project" value="UniProtKB-KW"/>
</dbReference>
<sequence>MKSSADGGNEHLSFGYSAMQGWRVSMEDAHNCIPKLDEDTALFAVYDGHGGEEVALYCSKYFPEVLKEQKSYKEGKLQKGLEEAFLAIDARMTQEDVIKELSEIAGRPRNDEEEKGKVAEEDDVDNEETALLHEEATMTIEELLVRYGQNLNTMNTVSKASSVNKCVDKEDMENRELQKNANGQNSSEELLNDQSVGHDSSKDDVDQISSSSTSLESEGVKRGTSLSSEKSEEEVSSSTGDSRPSCSSNTGRRQWGTKSKFFEDSEDESEGAEDQEQECSEEDEDDDDDDDDEEEEEEPGSDSGTTAVVAVIRGNQLIVANAGDSRCVVSENGKAVDMSYDHKPEDEVELARIKNAGGKVTLDGRVNGGLNLSRAIGDHFYKRNKNLPPDEQMISALPDVKVLTLTDTHDFMVIACDGIWNVMSSQEVVDFISERLLKEKKKETSLSSIVEEVSLGRGLDVTHRLVSLTCPFMISRNHCILKQNEEGQWTVTDKKSLNGVWLNRKRIESDAACILKEGDIVQLGVPIDNRGAEFEYIFTREKLQNVLPFLLKVSKDVVDQRIQSSKRKFHSLDEEQVRSVYSKAKISKSSTDGMYEKQHSFSTVLATSSLACDSEVAAGPSGRCDGVAGLSDEQSTELSTQCHVNFAKEPQCTGQSAEERLLTEQQQAEKLKTPRDVEKQKQHCGMRNESKHLYKDVDEIIQAKEKELQKTKVETEKAIAQKEQFFTLMTDVLESELQCAICSELFIEAVTLNCAHSFCFKCISDWRKRKDECPICRQAVVSQTSSLVLDNYIDRIIENLSPEMKKRRESLISQRKAERYICLDKELNNLDRLTR</sequence>
<dbReference type="InterPro" id="IPR017907">
    <property type="entry name" value="Znf_RING_CS"/>
</dbReference>
<dbReference type="InterPro" id="IPR001841">
    <property type="entry name" value="Znf_RING"/>
</dbReference>
<dbReference type="PROSITE" id="PS00518">
    <property type="entry name" value="ZF_RING_1"/>
    <property type="match status" value="1"/>
</dbReference>
<dbReference type="SMART" id="SM00332">
    <property type="entry name" value="PP2Cc"/>
    <property type="match status" value="1"/>
</dbReference>
<accession>A0A8X7XD94</accession>
<dbReference type="Gene3D" id="1.20.5.170">
    <property type="match status" value="1"/>
</dbReference>
<dbReference type="Pfam" id="PF13920">
    <property type="entry name" value="zf-C3HC4_3"/>
    <property type="match status" value="1"/>
</dbReference>
<evidence type="ECO:0000313" key="26">
    <source>
        <dbReference type="Proteomes" id="UP000886611"/>
    </source>
</evidence>
<dbReference type="Pfam" id="PF00481">
    <property type="entry name" value="PP2C"/>
    <property type="match status" value="2"/>
</dbReference>
<evidence type="ECO:0000256" key="8">
    <source>
        <dbReference type="ARBA" id="ARBA00022763"/>
    </source>
</evidence>
<feature type="region of interest" description="Disordered" evidence="21">
    <location>
        <begin position="102"/>
        <end position="127"/>
    </location>
</feature>
<feature type="region of interest" description="Disordered" evidence="21">
    <location>
        <begin position="174"/>
        <end position="308"/>
    </location>
</feature>
<keyword evidence="10" id="KW-0833">Ubl conjugation pathway</keyword>
<evidence type="ECO:0000256" key="21">
    <source>
        <dbReference type="SAM" id="MobiDB-lite"/>
    </source>
</evidence>
<keyword evidence="9 19" id="KW-0863">Zinc-finger</keyword>
<feature type="compositionally biased region" description="Basic and acidic residues" evidence="21">
    <location>
        <begin position="102"/>
        <end position="119"/>
    </location>
</feature>
<keyword evidence="17" id="KW-0464">Manganese</keyword>
<evidence type="ECO:0000259" key="22">
    <source>
        <dbReference type="PROSITE" id="PS50006"/>
    </source>
</evidence>
<feature type="domain" description="FHA" evidence="22">
    <location>
        <begin position="453"/>
        <end position="507"/>
    </location>
</feature>
<dbReference type="GO" id="GO:0005654">
    <property type="term" value="C:nucleoplasm"/>
    <property type="evidence" value="ECO:0007669"/>
    <property type="project" value="TreeGrafter"/>
</dbReference>
<dbReference type="CDD" id="cd00143">
    <property type="entry name" value="PP2Cc"/>
    <property type="match status" value="1"/>
</dbReference>
<dbReference type="InterPro" id="IPR015655">
    <property type="entry name" value="PP2C"/>
</dbReference>
<dbReference type="PROSITE" id="PS50006">
    <property type="entry name" value="FHA_DOMAIN"/>
    <property type="match status" value="1"/>
</dbReference>
<keyword evidence="11" id="KW-0378">Hydrolase</keyword>
<dbReference type="PANTHER" id="PTHR13832">
    <property type="entry name" value="PROTEIN PHOSPHATASE 2C"/>
    <property type="match status" value="1"/>
</dbReference>
<feature type="non-terminal residue" evidence="25">
    <location>
        <position position="1"/>
    </location>
</feature>
<dbReference type="SMART" id="SM00240">
    <property type="entry name" value="FHA"/>
    <property type="match status" value="1"/>
</dbReference>
<dbReference type="GO" id="GO:0008270">
    <property type="term" value="F:zinc ion binding"/>
    <property type="evidence" value="ECO:0007669"/>
    <property type="project" value="UniProtKB-KW"/>
</dbReference>
<evidence type="ECO:0000256" key="5">
    <source>
        <dbReference type="ARBA" id="ARBA00017908"/>
    </source>
</evidence>
<keyword evidence="13" id="KW-0460">Magnesium</keyword>
<evidence type="ECO:0000256" key="2">
    <source>
        <dbReference type="ARBA" id="ARBA00005797"/>
    </source>
</evidence>
<comment type="caution">
    <text evidence="25">The sequence shown here is derived from an EMBL/GenBank/DDBJ whole genome shotgun (WGS) entry which is preliminary data.</text>
</comment>
<evidence type="ECO:0000256" key="10">
    <source>
        <dbReference type="ARBA" id="ARBA00022786"/>
    </source>
</evidence>
<dbReference type="FunFam" id="3.60.40.10:FF:000029">
    <property type="entry name" value="Protein phosphatase, Mg2+/Mn2+-dependent, 1G"/>
    <property type="match status" value="1"/>
</dbReference>
<evidence type="ECO:0000313" key="25">
    <source>
        <dbReference type="EMBL" id="KAG2467070.1"/>
    </source>
</evidence>
<name>A0A8X7XD94_POLSE</name>
<dbReference type="Gene3D" id="3.60.40.10">
    <property type="entry name" value="PPM-type phosphatase domain"/>
    <property type="match status" value="2"/>
</dbReference>
<dbReference type="InterPro" id="IPR008984">
    <property type="entry name" value="SMAD_FHA_dom_sf"/>
</dbReference>
<protein>
    <recommendedName>
        <fullName evidence="5">E3 ubiquitin-protein ligase CHFR</fullName>
        <ecNumber evidence="4">3.1.3.16</ecNumber>
    </recommendedName>
</protein>
<dbReference type="GO" id="GO:0004722">
    <property type="term" value="F:protein serine/threonine phosphatase activity"/>
    <property type="evidence" value="ECO:0007669"/>
    <property type="project" value="UniProtKB-EC"/>
</dbReference>
<evidence type="ECO:0000256" key="19">
    <source>
        <dbReference type="PROSITE-ProRule" id="PRU00175"/>
    </source>
</evidence>
<dbReference type="Proteomes" id="UP000886611">
    <property type="component" value="Unassembled WGS sequence"/>
</dbReference>
<dbReference type="InterPro" id="IPR013083">
    <property type="entry name" value="Znf_RING/FYVE/PHD"/>
</dbReference>
<dbReference type="Pfam" id="PF00498">
    <property type="entry name" value="FHA"/>
    <property type="match status" value="1"/>
</dbReference>
<evidence type="ECO:0000256" key="12">
    <source>
        <dbReference type="ARBA" id="ARBA00022833"/>
    </source>
</evidence>
<dbReference type="GO" id="GO:0006325">
    <property type="term" value="P:chromatin organization"/>
    <property type="evidence" value="ECO:0007669"/>
    <property type="project" value="UniProtKB-KW"/>
</dbReference>
<dbReference type="SMART" id="SM00184">
    <property type="entry name" value="RING"/>
    <property type="match status" value="1"/>
</dbReference>
<dbReference type="PANTHER" id="PTHR13832:SF803">
    <property type="entry name" value="PROTEIN PHOSPHATASE 1G"/>
    <property type="match status" value="1"/>
</dbReference>
<keyword evidence="20" id="KW-0175">Coiled coil</keyword>